<dbReference type="HOGENOM" id="CLU_027946_0_0_1"/>
<dbReference type="InterPro" id="IPR012334">
    <property type="entry name" value="Pectin_lyas_fold"/>
</dbReference>
<name>A0A0D1YRJ2_9EURO</name>
<dbReference type="Gene3D" id="2.160.20.10">
    <property type="entry name" value="Single-stranded right-handed beta-helix, Pectin lyase-like"/>
    <property type="match status" value="1"/>
</dbReference>
<keyword evidence="1" id="KW-0732">Signal</keyword>
<evidence type="ECO:0000313" key="2">
    <source>
        <dbReference type="EMBL" id="KIV85342.1"/>
    </source>
</evidence>
<organism evidence="2 3">
    <name type="scientific">Exophiala sideris</name>
    <dbReference type="NCBI Taxonomy" id="1016849"/>
    <lineage>
        <taxon>Eukaryota</taxon>
        <taxon>Fungi</taxon>
        <taxon>Dikarya</taxon>
        <taxon>Ascomycota</taxon>
        <taxon>Pezizomycotina</taxon>
        <taxon>Eurotiomycetes</taxon>
        <taxon>Chaetothyriomycetidae</taxon>
        <taxon>Chaetothyriales</taxon>
        <taxon>Herpotrichiellaceae</taxon>
        <taxon>Exophiala</taxon>
    </lineage>
</organism>
<evidence type="ECO:0000256" key="1">
    <source>
        <dbReference type="SAM" id="SignalP"/>
    </source>
</evidence>
<gene>
    <name evidence="2" type="ORF">PV11_01045</name>
</gene>
<evidence type="ECO:0000313" key="3">
    <source>
        <dbReference type="Proteomes" id="UP000053599"/>
    </source>
</evidence>
<dbReference type="Proteomes" id="UP000053599">
    <property type="component" value="Unassembled WGS sequence"/>
</dbReference>
<dbReference type="OrthoDB" id="509690at2759"/>
<reference evidence="2 3" key="1">
    <citation type="submission" date="2015-01" db="EMBL/GenBank/DDBJ databases">
        <title>The Genome Sequence of Exophiala sideris CBS121828.</title>
        <authorList>
            <consortium name="The Broad Institute Genomics Platform"/>
            <person name="Cuomo C."/>
            <person name="de Hoog S."/>
            <person name="Gorbushina A."/>
            <person name="Stielow B."/>
            <person name="Teixiera M."/>
            <person name="Abouelleil A."/>
            <person name="Chapman S.B."/>
            <person name="Priest M."/>
            <person name="Young S.K."/>
            <person name="Wortman J."/>
            <person name="Nusbaum C."/>
            <person name="Birren B."/>
        </authorList>
    </citation>
    <scope>NUCLEOTIDE SEQUENCE [LARGE SCALE GENOMIC DNA]</scope>
    <source>
        <strain evidence="2 3">CBS 121828</strain>
    </source>
</reference>
<dbReference type="STRING" id="1016849.A0A0D1YRJ2"/>
<feature type="chain" id="PRO_5002237125" description="Pectate lyase superfamily protein domain-containing protein" evidence="1">
    <location>
        <begin position="30"/>
        <end position="495"/>
    </location>
</feature>
<evidence type="ECO:0008006" key="4">
    <source>
        <dbReference type="Google" id="ProtNLM"/>
    </source>
</evidence>
<proteinExistence type="predicted"/>
<protein>
    <recommendedName>
        <fullName evidence="4">Pectate lyase superfamily protein domain-containing protein</fullName>
    </recommendedName>
</protein>
<dbReference type="EMBL" id="KN846951">
    <property type="protein sequence ID" value="KIV85342.1"/>
    <property type="molecule type" value="Genomic_DNA"/>
</dbReference>
<dbReference type="InterPro" id="IPR011050">
    <property type="entry name" value="Pectin_lyase_fold/virulence"/>
</dbReference>
<dbReference type="AlphaFoldDB" id="A0A0D1YRJ2"/>
<accession>A0A0D1YRJ2</accession>
<sequence>MLLADSWSGGMKCLLATMVFSSVMSPTAAQAVDYTSITTSKGDRLPDFSYAGYHSSNIDLPSINSPANSALSPTFGDQTARIQAALDSLSDTGGGVLLLAEGNYDLDSTITIPAGTVLRGSGPDKTSLLAKSAATDLITLGGQVANPRITPVTNITDSYVPIGSSTFSVADASKLNIGQTIMVQRAVTDAWVTAMGMGDLVRNDKKQTWIAAGKLVQQPRTITAIANNNISIDIPLTDSLDLEYMEGVVASYTPPSAFSESGIENLAITLSPSCSGRVLSDTTCNSSAVAVSSWTTDSWIRNLNLTGFNFFITLYKNATRITIDSVSMTRDQDSDVTAGLPEDIVIQGSQVLVSNCSSHGTPGARAFPVVTGSLVAGPNAVMNHFTEVPGNFIAPHQRWAHGLLVENSQTSLKLYNRGTMGSGQGWTINAGVAWNVVGQDILVDSPPLGVNWCIGCVGTGSIGGNGSFVSQNQTVMPESLFWTQLAARGIVRSTS</sequence>
<feature type="signal peptide" evidence="1">
    <location>
        <begin position="1"/>
        <end position="29"/>
    </location>
</feature>
<dbReference type="SUPFAM" id="SSF51126">
    <property type="entry name" value="Pectin lyase-like"/>
    <property type="match status" value="1"/>
</dbReference>